<sequence length="69" mass="7725">MNRAIVRINGPAQAVSSNGPLMWEIKKERVCQYLPIRPTTIIYFLSSFFSGSPPVLCFSSLPLNPENRA</sequence>
<accession>A0A9N7VI98</accession>
<protein>
    <submittedName>
        <fullName evidence="1">Uncharacterized protein</fullName>
    </submittedName>
</protein>
<reference evidence="1" key="1">
    <citation type="submission" date="2020-03" db="EMBL/GenBank/DDBJ databases">
        <authorList>
            <person name="Weist P."/>
        </authorList>
    </citation>
    <scope>NUCLEOTIDE SEQUENCE</scope>
</reference>
<keyword evidence="2" id="KW-1185">Reference proteome</keyword>
<comment type="caution">
    <text evidence="1">The sequence shown here is derived from an EMBL/GenBank/DDBJ whole genome shotgun (WGS) entry which is preliminary data.</text>
</comment>
<dbReference type="Proteomes" id="UP001153269">
    <property type="component" value="Unassembled WGS sequence"/>
</dbReference>
<name>A0A9N7VI98_PLEPL</name>
<organism evidence="1 2">
    <name type="scientific">Pleuronectes platessa</name>
    <name type="common">European plaice</name>
    <dbReference type="NCBI Taxonomy" id="8262"/>
    <lineage>
        <taxon>Eukaryota</taxon>
        <taxon>Metazoa</taxon>
        <taxon>Chordata</taxon>
        <taxon>Craniata</taxon>
        <taxon>Vertebrata</taxon>
        <taxon>Euteleostomi</taxon>
        <taxon>Actinopterygii</taxon>
        <taxon>Neopterygii</taxon>
        <taxon>Teleostei</taxon>
        <taxon>Neoteleostei</taxon>
        <taxon>Acanthomorphata</taxon>
        <taxon>Carangaria</taxon>
        <taxon>Pleuronectiformes</taxon>
        <taxon>Pleuronectoidei</taxon>
        <taxon>Pleuronectidae</taxon>
        <taxon>Pleuronectes</taxon>
    </lineage>
</organism>
<proteinExistence type="predicted"/>
<dbReference type="EMBL" id="CADEAL010003992">
    <property type="protein sequence ID" value="CAB1448916.1"/>
    <property type="molecule type" value="Genomic_DNA"/>
</dbReference>
<evidence type="ECO:0000313" key="1">
    <source>
        <dbReference type="EMBL" id="CAB1448916.1"/>
    </source>
</evidence>
<gene>
    <name evidence="1" type="ORF">PLEPLA_LOCUS36566</name>
</gene>
<evidence type="ECO:0000313" key="2">
    <source>
        <dbReference type="Proteomes" id="UP001153269"/>
    </source>
</evidence>
<dbReference type="AlphaFoldDB" id="A0A9N7VI98"/>